<protein>
    <submittedName>
        <fullName evidence="1">Uncharacterized protein</fullName>
    </submittedName>
</protein>
<accession>G4T4V9</accession>
<evidence type="ECO:0000313" key="1">
    <source>
        <dbReference type="EMBL" id="CCA66363.1"/>
    </source>
</evidence>
<evidence type="ECO:0000313" key="2">
    <source>
        <dbReference type="Proteomes" id="UP000007148"/>
    </source>
</evidence>
<name>G4T4V9_SERID</name>
<organism evidence="1 2">
    <name type="scientific">Serendipita indica (strain DSM 11827)</name>
    <name type="common">Root endophyte fungus</name>
    <name type="synonym">Piriformospora indica</name>
    <dbReference type="NCBI Taxonomy" id="1109443"/>
    <lineage>
        <taxon>Eukaryota</taxon>
        <taxon>Fungi</taxon>
        <taxon>Dikarya</taxon>
        <taxon>Basidiomycota</taxon>
        <taxon>Agaricomycotina</taxon>
        <taxon>Agaricomycetes</taxon>
        <taxon>Sebacinales</taxon>
        <taxon>Serendipitaceae</taxon>
        <taxon>Serendipita</taxon>
    </lineage>
</organism>
<dbReference type="Proteomes" id="UP000007148">
    <property type="component" value="Unassembled WGS sequence"/>
</dbReference>
<dbReference type="HOGENOM" id="CLU_1245800_0_0_1"/>
<dbReference type="AlphaFoldDB" id="G4T4V9"/>
<dbReference type="EMBL" id="CAFZ01000001">
    <property type="protein sequence ID" value="CCA66363.1"/>
    <property type="molecule type" value="Genomic_DNA"/>
</dbReference>
<proteinExistence type="predicted"/>
<gene>
    <name evidence="1" type="ORF">PIIN_11823</name>
</gene>
<reference evidence="1 2" key="1">
    <citation type="journal article" date="2011" name="PLoS Pathog.">
        <title>Endophytic Life Strategies Decoded by Genome and Transcriptome Analyses of the Mutualistic Root Symbiont Piriformospora indica.</title>
        <authorList>
            <person name="Zuccaro A."/>
            <person name="Lahrmann U."/>
            <person name="Guldener U."/>
            <person name="Langen G."/>
            <person name="Pfiffi S."/>
            <person name="Biedenkopf D."/>
            <person name="Wong P."/>
            <person name="Samans B."/>
            <person name="Grimm C."/>
            <person name="Basiewicz M."/>
            <person name="Murat C."/>
            <person name="Martin F."/>
            <person name="Kogel K.H."/>
        </authorList>
    </citation>
    <scope>NUCLEOTIDE SEQUENCE [LARGE SCALE GENOMIC DNA]</scope>
    <source>
        <strain evidence="1 2">DSM 11827</strain>
    </source>
</reference>
<keyword evidence="2" id="KW-1185">Reference proteome</keyword>
<comment type="caution">
    <text evidence="1">The sequence shown here is derived from an EMBL/GenBank/DDBJ whole genome shotgun (WGS) entry which is preliminary data.</text>
</comment>
<sequence length="222" mass="24971">MSISLDLTNLFALTLSHPDFIPVICHDMACRPHSLPALRELELYEAPEWDIFFIMVENRILAAKDGVCALKRVIFHGPIPSSIVRPLSSLVQGYITPRPPNFYLSILGNLECMLDPAITGCSRCIGHLNFGSCPYQPSVTDREGISIYRLLCIPKMHKKYFKHGGKVTTTFLLFCAIFDMASDDMSVFILYSTSKSPNTLVTSITNLYEEINLLGLCRDRYV</sequence>
<dbReference type="InParanoid" id="G4T4V9"/>